<gene>
    <name evidence="1" type="ORF">Ato02nite_024610</name>
</gene>
<sequence>MDAEDTESFREFVGVRFEPLPALAYLTCGDWQAAEDAVTGALARLYLRRNRPRRSGPPSARRLTRRHLADLPDLPNTHLGWNWRSRRSSSPMNWSWHRSSPPNRRTMWSSMCCFGAKPPTPVGSLLSDGSYPGSPAIMRRTRYGCGNSETASMA</sequence>
<dbReference type="AlphaFoldDB" id="A0A919T7P2"/>
<accession>A0A919T7P2</accession>
<evidence type="ECO:0000313" key="1">
    <source>
        <dbReference type="EMBL" id="GIM90668.1"/>
    </source>
</evidence>
<dbReference type="InterPro" id="IPR013325">
    <property type="entry name" value="RNA_pol_sigma_r2"/>
</dbReference>
<dbReference type="GO" id="GO:0003700">
    <property type="term" value="F:DNA-binding transcription factor activity"/>
    <property type="evidence" value="ECO:0007669"/>
    <property type="project" value="InterPro"/>
</dbReference>
<protein>
    <submittedName>
        <fullName evidence="1">Uncharacterized protein</fullName>
    </submittedName>
</protein>
<dbReference type="EMBL" id="BOQN01000034">
    <property type="protein sequence ID" value="GIM90668.1"/>
    <property type="molecule type" value="Genomic_DNA"/>
</dbReference>
<organism evidence="1 2">
    <name type="scientific">Paractinoplanes toevensis</name>
    <dbReference type="NCBI Taxonomy" id="571911"/>
    <lineage>
        <taxon>Bacteria</taxon>
        <taxon>Bacillati</taxon>
        <taxon>Actinomycetota</taxon>
        <taxon>Actinomycetes</taxon>
        <taxon>Micromonosporales</taxon>
        <taxon>Micromonosporaceae</taxon>
        <taxon>Paractinoplanes</taxon>
    </lineage>
</organism>
<keyword evidence="2" id="KW-1185">Reference proteome</keyword>
<name>A0A919T7P2_9ACTN</name>
<proteinExistence type="predicted"/>
<reference evidence="1 2" key="1">
    <citation type="submission" date="2021-03" db="EMBL/GenBank/DDBJ databases">
        <title>Whole genome shotgun sequence of Actinoplanes toevensis NBRC 105298.</title>
        <authorList>
            <person name="Komaki H."/>
            <person name="Tamura T."/>
        </authorList>
    </citation>
    <scope>NUCLEOTIDE SEQUENCE [LARGE SCALE GENOMIC DNA]</scope>
    <source>
        <strain evidence="1 2">NBRC 105298</strain>
    </source>
</reference>
<comment type="caution">
    <text evidence="1">The sequence shown here is derived from an EMBL/GenBank/DDBJ whole genome shotgun (WGS) entry which is preliminary data.</text>
</comment>
<dbReference type="Proteomes" id="UP000677082">
    <property type="component" value="Unassembled WGS sequence"/>
</dbReference>
<dbReference type="RefSeq" id="WP_246606681.1">
    <property type="nucleotide sequence ID" value="NZ_BOQN01000034.1"/>
</dbReference>
<dbReference type="SUPFAM" id="SSF88946">
    <property type="entry name" value="Sigma2 domain of RNA polymerase sigma factors"/>
    <property type="match status" value="1"/>
</dbReference>
<dbReference type="GO" id="GO:0006352">
    <property type="term" value="P:DNA-templated transcription initiation"/>
    <property type="evidence" value="ECO:0007669"/>
    <property type="project" value="InterPro"/>
</dbReference>
<evidence type="ECO:0000313" key="2">
    <source>
        <dbReference type="Proteomes" id="UP000677082"/>
    </source>
</evidence>